<reference evidence="2 3" key="2">
    <citation type="submission" date="2018-11" db="EMBL/GenBank/DDBJ databases">
        <authorList>
            <consortium name="Pathogen Informatics"/>
        </authorList>
    </citation>
    <scope>NUCLEOTIDE SEQUENCE [LARGE SCALE GENOMIC DNA]</scope>
</reference>
<evidence type="ECO:0000256" key="1">
    <source>
        <dbReference type="SAM" id="MobiDB-lite"/>
    </source>
</evidence>
<sequence length="92" mass="9665">MHRTGRIGAKSTCAVGECREGESDQGDQADFEADMIGVNVKKKSEEGAGSGSSPESGSANHTPPCAGKESGGKLILHKRFSFAVLRSCDRRP</sequence>
<keyword evidence="3" id="KW-1185">Reference proteome</keyword>
<reference evidence="4" key="1">
    <citation type="submission" date="2016-06" db="UniProtKB">
        <authorList>
            <consortium name="WormBaseParasite"/>
        </authorList>
    </citation>
    <scope>IDENTIFICATION</scope>
</reference>
<dbReference type="EMBL" id="UYWY01019449">
    <property type="protein sequence ID" value="VDM37469.1"/>
    <property type="molecule type" value="Genomic_DNA"/>
</dbReference>
<gene>
    <name evidence="2" type="ORF">TCNE_LOCUS6175</name>
</gene>
<evidence type="ECO:0000313" key="2">
    <source>
        <dbReference type="EMBL" id="VDM37469.1"/>
    </source>
</evidence>
<feature type="region of interest" description="Disordered" evidence="1">
    <location>
        <begin position="1"/>
        <end position="71"/>
    </location>
</feature>
<evidence type="ECO:0000313" key="4">
    <source>
        <dbReference type="WBParaSite" id="TCNE_0000617501-mRNA-1"/>
    </source>
</evidence>
<protein>
    <submittedName>
        <fullName evidence="2 4">Uncharacterized protein</fullName>
    </submittedName>
</protein>
<dbReference type="WBParaSite" id="TCNE_0000617501-mRNA-1">
    <property type="protein sequence ID" value="TCNE_0000617501-mRNA-1"/>
    <property type="gene ID" value="TCNE_0000617501"/>
</dbReference>
<evidence type="ECO:0000313" key="3">
    <source>
        <dbReference type="Proteomes" id="UP000050794"/>
    </source>
</evidence>
<proteinExistence type="predicted"/>
<dbReference type="AlphaFoldDB" id="A0A183UCF5"/>
<accession>A0A183UCF5</accession>
<feature type="compositionally biased region" description="Acidic residues" evidence="1">
    <location>
        <begin position="23"/>
        <end position="33"/>
    </location>
</feature>
<organism evidence="3 4">
    <name type="scientific">Toxocara canis</name>
    <name type="common">Canine roundworm</name>
    <dbReference type="NCBI Taxonomy" id="6265"/>
    <lineage>
        <taxon>Eukaryota</taxon>
        <taxon>Metazoa</taxon>
        <taxon>Ecdysozoa</taxon>
        <taxon>Nematoda</taxon>
        <taxon>Chromadorea</taxon>
        <taxon>Rhabditida</taxon>
        <taxon>Spirurina</taxon>
        <taxon>Ascaridomorpha</taxon>
        <taxon>Ascaridoidea</taxon>
        <taxon>Toxocaridae</taxon>
        <taxon>Toxocara</taxon>
    </lineage>
</organism>
<name>A0A183UCF5_TOXCA</name>
<dbReference type="Proteomes" id="UP000050794">
    <property type="component" value="Unassembled WGS sequence"/>
</dbReference>